<protein>
    <submittedName>
        <fullName evidence="6">Transcriptional regulator, TetR</fullName>
    </submittedName>
</protein>
<dbReference type="AlphaFoldDB" id="I7FND8"/>
<dbReference type="SUPFAM" id="SSF46689">
    <property type="entry name" value="Homeodomain-like"/>
    <property type="match status" value="1"/>
</dbReference>
<evidence type="ECO:0000313" key="7">
    <source>
        <dbReference type="Proteomes" id="UP000006158"/>
    </source>
</evidence>
<organism evidence="6 7">
    <name type="scientific">Mycolicibacterium smegmatis (strain ATCC 700084 / mc(2)155)</name>
    <name type="common">Mycobacterium smegmatis</name>
    <dbReference type="NCBI Taxonomy" id="246196"/>
    <lineage>
        <taxon>Bacteria</taxon>
        <taxon>Bacillati</taxon>
        <taxon>Actinomycetota</taxon>
        <taxon>Actinomycetes</taxon>
        <taxon>Mycobacteriales</taxon>
        <taxon>Mycobacteriaceae</taxon>
        <taxon>Mycolicibacterium</taxon>
    </lineage>
</organism>
<feature type="DNA-binding region" description="H-T-H motif" evidence="4">
    <location>
        <begin position="36"/>
        <end position="55"/>
    </location>
</feature>
<dbReference type="KEGG" id="msg:MSMEI_6379"/>
<evidence type="ECO:0000256" key="1">
    <source>
        <dbReference type="ARBA" id="ARBA00023015"/>
    </source>
</evidence>
<dbReference type="PROSITE" id="PS50977">
    <property type="entry name" value="HTH_TETR_2"/>
    <property type="match status" value="1"/>
</dbReference>
<dbReference type="InterPro" id="IPR009057">
    <property type="entry name" value="Homeodomain-like_sf"/>
</dbReference>
<dbReference type="GO" id="GO:0000976">
    <property type="term" value="F:transcription cis-regulatory region binding"/>
    <property type="evidence" value="ECO:0007669"/>
    <property type="project" value="TreeGrafter"/>
</dbReference>
<proteinExistence type="predicted"/>
<evidence type="ECO:0000256" key="3">
    <source>
        <dbReference type="ARBA" id="ARBA00023163"/>
    </source>
</evidence>
<gene>
    <name evidence="6" type="ordered locus">MSMEI_6379</name>
</gene>
<dbReference type="EMBL" id="CP001663">
    <property type="protein sequence ID" value="AFP42805.1"/>
    <property type="molecule type" value="Genomic_DNA"/>
</dbReference>
<keyword evidence="2 4" id="KW-0238">DNA-binding</keyword>
<dbReference type="Proteomes" id="UP000006158">
    <property type="component" value="Chromosome"/>
</dbReference>
<evidence type="ECO:0000256" key="2">
    <source>
        <dbReference type="ARBA" id="ARBA00023125"/>
    </source>
</evidence>
<dbReference type="GO" id="GO:0003700">
    <property type="term" value="F:DNA-binding transcription factor activity"/>
    <property type="evidence" value="ECO:0007669"/>
    <property type="project" value="TreeGrafter"/>
</dbReference>
<dbReference type="PANTHER" id="PTHR30055:SF234">
    <property type="entry name" value="HTH-TYPE TRANSCRIPTIONAL REGULATOR BETI"/>
    <property type="match status" value="1"/>
</dbReference>
<dbReference type="InterPro" id="IPR050109">
    <property type="entry name" value="HTH-type_TetR-like_transc_reg"/>
</dbReference>
<reference evidence="6 7" key="2">
    <citation type="journal article" date="2009" name="Genome Res.">
        <title>Ortho-proteogenomics: multiple proteomes investigation through orthology and a new MS-based protocol.</title>
        <authorList>
            <person name="Gallien S."/>
            <person name="Perrodou E."/>
            <person name="Carapito C."/>
            <person name="Deshayes C."/>
            <person name="Reyrat J.M."/>
            <person name="Van Dorsselaer A."/>
            <person name="Poch O."/>
            <person name="Schaeffer C."/>
            <person name="Lecompte O."/>
        </authorList>
    </citation>
    <scope>NUCLEOTIDE SEQUENCE [LARGE SCALE GENOMIC DNA]</scope>
    <source>
        <strain evidence="7">ATCC 700084 / mc(2)155</strain>
    </source>
</reference>
<accession>I7FND8</accession>
<feature type="domain" description="HTH tetR-type" evidence="5">
    <location>
        <begin position="13"/>
        <end position="73"/>
    </location>
</feature>
<dbReference type="PANTHER" id="PTHR30055">
    <property type="entry name" value="HTH-TYPE TRANSCRIPTIONAL REGULATOR RUTR"/>
    <property type="match status" value="1"/>
</dbReference>
<dbReference type="InterPro" id="IPR001647">
    <property type="entry name" value="HTH_TetR"/>
</dbReference>
<dbReference type="Gene3D" id="1.10.357.10">
    <property type="entry name" value="Tetracycline Repressor, domain 2"/>
    <property type="match status" value="1"/>
</dbReference>
<keyword evidence="1" id="KW-0805">Transcription regulation</keyword>
<dbReference type="PATRIC" id="fig|246196.56.peg.6509"/>
<keyword evidence="3" id="KW-0804">Transcription</keyword>
<dbReference type="Pfam" id="PF00440">
    <property type="entry name" value="TetR_N"/>
    <property type="match status" value="1"/>
</dbReference>
<evidence type="ECO:0000256" key="4">
    <source>
        <dbReference type="PROSITE-ProRule" id="PRU00335"/>
    </source>
</evidence>
<sequence length="211" mass="22419">MLCYGGVMPRPRMHDPQAILDVAESLAVRCGPAAVTIRAVGDAVGVSNGALYHEFGSRSGLLTRAWLRAVHRLQTVLTELVETAEPGAAAIAAAAEASIVLAERHPSSAALVLQTRRDELIGADPPAEVKDAQNRLVDLMIQLADDAWGRRDGAAVDTVTTCIVDLPTAILLHRNRIADPTARRQLRAAVAAVLEVGPAPRAQRHRAQEAS</sequence>
<evidence type="ECO:0000313" key="6">
    <source>
        <dbReference type="EMBL" id="AFP42805.1"/>
    </source>
</evidence>
<evidence type="ECO:0000259" key="5">
    <source>
        <dbReference type="PROSITE" id="PS50977"/>
    </source>
</evidence>
<name>I7FND8_MYCS2</name>
<reference evidence="6 7" key="1">
    <citation type="journal article" date="2007" name="Genome Biol.">
        <title>Interrupted coding sequences in Mycobacterium smegmatis: authentic mutations or sequencing errors?</title>
        <authorList>
            <person name="Deshayes C."/>
            <person name="Perrodou E."/>
            <person name="Gallien S."/>
            <person name="Euphrasie D."/>
            <person name="Schaeffer C."/>
            <person name="Van-Dorsselaer A."/>
            <person name="Poch O."/>
            <person name="Lecompte O."/>
            <person name="Reyrat J.M."/>
        </authorList>
    </citation>
    <scope>NUCLEOTIDE SEQUENCE [LARGE SCALE GENOMIC DNA]</scope>
    <source>
        <strain evidence="7">ATCC 700084 / mc(2)155</strain>
    </source>
</reference>